<comment type="caution">
    <text evidence="2">The sequence shown here is derived from an EMBL/GenBank/DDBJ whole genome shotgun (WGS) entry which is preliminary data.</text>
</comment>
<evidence type="ECO:0000259" key="1">
    <source>
        <dbReference type="Pfam" id="PF04187"/>
    </source>
</evidence>
<dbReference type="Pfam" id="PF04187">
    <property type="entry name" value="Cofac_haem_bdg"/>
    <property type="match status" value="1"/>
</dbReference>
<dbReference type="InterPro" id="IPR007314">
    <property type="entry name" value="Cofac_haem-bd_dom"/>
</dbReference>
<dbReference type="Gene3D" id="3.40.50.11550">
    <property type="match status" value="1"/>
</dbReference>
<keyword evidence="3" id="KW-1185">Reference proteome</keyword>
<dbReference type="EMBL" id="NXLQ01000003">
    <property type="protein sequence ID" value="RDU66827.1"/>
    <property type="molecule type" value="Genomic_DNA"/>
</dbReference>
<feature type="domain" description="Haem-binding uptake Tiki superfamily ChaN" evidence="1">
    <location>
        <begin position="19"/>
        <end position="54"/>
    </location>
</feature>
<evidence type="ECO:0000313" key="3">
    <source>
        <dbReference type="Proteomes" id="UP000256379"/>
    </source>
</evidence>
<accession>A0A3D8ING6</accession>
<dbReference type="Proteomes" id="UP000256379">
    <property type="component" value="Unassembled WGS sequence"/>
</dbReference>
<proteinExistence type="predicted"/>
<dbReference type="AlphaFoldDB" id="A0A3D8ING6"/>
<name>A0A3D8ING6_9HELI</name>
<dbReference type="SUPFAM" id="SSF159501">
    <property type="entry name" value="EreA/ChaN-like"/>
    <property type="match status" value="1"/>
</dbReference>
<gene>
    <name evidence="2" type="ORF">CQA53_02970</name>
</gene>
<reference evidence="2 3" key="1">
    <citation type="submission" date="2018-04" db="EMBL/GenBank/DDBJ databases">
        <title>Novel Campyloabacter and Helicobacter Species and Strains.</title>
        <authorList>
            <person name="Mannion A.J."/>
            <person name="Shen Z."/>
            <person name="Fox J.G."/>
        </authorList>
    </citation>
    <scope>NUCLEOTIDE SEQUENCE [LARGE SCALE GENOMIC DNA]</scope>
    <source>
        <strain evidence="2 3">MIT 17-337</strain>
    </source>
</reference>
<evidence type="ECO:0000313" key="2">
    <source>
        <dbReference type="EMBL" id="RDU66827.1"/>
    </source>
</evidence>
<organism evidence="2 3">
    <name type="scientific">Helicobacter didelphidarum</name>
    <dbReference type="NCBI Taxonomy" id="2040648"/>
    <lineage>
        <taxon>Bacteria</taxon>
        <taxon>Pseudomonadati</taxon>
        <taxon>Campylobacterota</taxon>
        <taxon>Epsilonproteobacteria</taxon>
        <taxon>Campylobacterales</taxon>
        <taxon>Helicobacteraceae</taxon>
        <taxon>Helicobacter</taxon>
    </lineage>
</organism>
<sequence>MKPFVIANKQDTFNFDEFIKQIIQYDIVIIGEEHDNMQQYLTQAKIIQALAEQKILILHLK</sequence>
<protein>
    <recommendedName>
        <fullName evidence="1">Haem-binding uptake Tiki superfamily ChaN domain-containing protein</fullName>
    </recommendedName>
</protein>